<evidence type="ECO:0000256" key="4">
    <source>
        <dbReference type="ARBA" id="ARBA00022679"/>
    </source>
</evidence>
<evidence type="ECO:0000256" key="17">
    <source>
        <dbReference type="PROSITE-ProRule" id="PRU00175"/>
    </source>
</evidence>
<evidence type="ECO:0000256" key="14">
    <source>
        <dbReference type="ARBA" id="ARBA00023136"/>
    </source>
</evidence>
<name>A0A7J6QTN3_PEROL</name>
<organism evidence="19 20">
    <name type="scientific">Perkinsus olseni</name>
    <name type="common">Perkinsus atlanticus</name>
    <dbReference type="NCBI Taxonomy" id="32597"/>
    <lineage>
        <taxon>Eukaryota</taxon>
        <taxon>Sar</taxon>
        <taxon>Alveolata</taxon>
        <taxon>Perkinsozoa</taxon>
        <taxon>Perkinsea</taxon>
        <taxon>Perkinsida</taxon>
        <taxon>Perkinsidae</taxon>
        <taxon>Perkinsus</taxon>
    </lineage>
</organism>
<keyword evidence="4" id="KW-0808">Transferase</keyword>
<dbReference type="EMBL" id="JABANM010027027">
    <property type="protein sequence ID" value="KAF4711989.1"/>
    <property type="molecule type" value="Genomic_DNA"/>
</dbReference>
<keyword evidence="7" id="KW-0479">Metal-binding</keyword>
<keyword evidence="13" id="KW-1133">Transmembrane helix</keyword>
<keyword evidence="10" id="KW-0833">Ubl conjugation pathway</keyword>
<keyword evidence="5" id="KW-0812">Transmembrane</keyword>
<evidence type="ECO:0000256" key="1">
    <source>
        <dbReference type="ARBA" id="ARBA00004167"/>
    </source>
</evidence>
<evidence type="ECO:0000259" key="18">
    <source>
        <dbReference type="PROSITE" id="PS50089"/>
    </source>
</evidence>
<dbReference type="Gene3D" id="1.10.575.10">
    <property type="entry name" value="P1 Nuclease"/>
    <property type="match status" value="1"/>
</dbReference>
<keyword evidence="11" id="KW-0378">Hydrolase</keyword>
<dbReference type="InterPro" id="IPR008947">
    <property type="entry name" value="PLipase_C/P1_nuclease_dom_sf"/>
</dbReference>
<dbReference type="GO" id="GO:0016788">
    <property type="term" value="F:hydrolase activity, acting on ester bonds"/>
    <property type="evidence" value="ECO:0007669"/>
    <property type="project" value="InterPro"/>
</dbReference>
<evidence type="ECO:0000256" key="3">
    <source>
        <dbReference type="ARBA" id="ARBA00009547"/>
    </source>
</evidence>
<evidence type="ECO:0000256" key="5">
    <source>
        <dbReference type="ARBA" id="ARBA00022692"/>
    </source>
</evidence>
<evidence type="ECO:0000313" key="20">
    <source>
        <dbReference type="Proteomes" id="UP000574390"/>
    </source>
</evidence>
<dbReference type="InterPro" id="IPR001841">
    <property type="entry name" value="Znf_RING"/>
</dbReference>
<dbReference type="PANTHER" id="PTHR45768">
    <property type="entry name" value="E3 UBIQUITIN-PROTEIN LIGASE RNF13-LIKE"/>
    <property type="match status" value="1"/>
</dbReference>
<keyword evidence="9 17" id="KW-0863">Zinc-finger</keyword>
<dbReference type="Gene3D" id="3.30.40.10">
    <property type="entry name" value="Zinc/RING finger domain, C3HC4 (zinc finger)"/>
    <property type="match status" value="1"/>
</dbReference>
<evidence type="ECO:0000256" key="15">
    <source>
        <dbReference type="ARBA" id="ARBA00023157"/>
    </source>
</evidence>
<dbReference type="GO" id="GO:0003676">
    <property type="term" value="F:nucleic acid binding"/>
    <property type="evidence" value="ECO:0007669"/>
    <property type="project" value="InterPro"/>
</dbReference>
<dbReference type="PANTHER" id="PTHR45768:SF18">
    <property type="entry name" value="RING-H2 FINGER PROTEIN ATL47-RELATED"/>
    <property type="match status" value="1"/>
</dbReference>
<keyword evidence="8" id="KW-0255">Endonuclease</keyword>
<evidence type="ECO:0000256" key="6">
    <source>
        <dbReference type="ARBA" id="ARBA00022722"/>
    </source>
</evidence>
<keyword evidence="6" id="KW-0540">Nuclease</keyword>
<comment type="caution">
    <text evidence="19">The sequence shown here is derived from an EMBL/GenBank/DDBJ whole genome shotgun (WGS) entry which is preliminary data.</text>
</comment>
<dbReference type="GO" id="GO:0008270">
    <property type="term" value="F:zinc ion binding"/>
    <property type="evidence" value="ECO:0007669"/>
    <property type="project" value="UniProtKB-KW"/>
</dbReference>
<dbReference type="SMART" id="SM00184">
    <property type="entry name" value="RING"/>
    <property type="match status" value="1"/>
</dbReference>
<dbReference type="InterPro" id="IPR003154">
    <property type="entry name" value="S1/P1nuclease"/>
</dbReference>
<dbReference type="GO" id="GO:0006308">
    <property type="term" value="P:DNA catabolic process"/>
    <property type="evidence" value="ECO:0007669"/>
    <property type="project" value="InterPro"/>
</dbReference>
<dbReference type="GO" id="GO:0004519">
    <property type="term" value="F:endonuclease activity"/>
    <property type="evidence" value="ECO:0007669"/>
    <property type="project" value="UniProtKB-KW"/>
</dbReference>
<accession>A0A7J6QTN3</accession>
<evidence type="ECO:0000256" key="8">
    <source>
        <dbReference type="ARBA" id="ARBA00022759"/>
    </source>
</evidence>
<evidence type="ECO:0000256" key="11">
    <source>
        <dbReference type="ARBA" id="ARBA00022801"/>
    </source>
</evidence>
<evidence type="ECO:0000256" key="10">
    <source>
        <dbReference type="ARBA" id="ARBA00022786"/>
    </source>
</evidence>
<evidence type="ECO:0000256" key="9">
    <source>
        <dbReference type="ARBA" id="ARBA00022771"/>
    </source>
</evidence>
<sequence>MSRDGDTRAIIASHPVDPRVLNALDSITLGNGHEPTECSICVQRIGRDDKCLELPTCGHIYHWDCIMNWLKIRGHCPVCRAVVDESFAIAAESAAAAASSSLFQMKASSSILPSRVYAWDKDIHERIGEAVSRVLSYRDVEDLNKLLNGQSIAYMSRYAHDKLQYANYDRTVENHYETQLRDWKCTFDVDHPDSDAESKGLYQSIHDIFGRVTHESKSAQDHGIAKDMTEPVQISWLLGLVQDLHQPLHTGFGADDHGRRITVQYHDDPSTNLYDFWERDVVHWGYCSM</sequence>
<keyword evidence="12" id="KW-0862">Zinc</keyword>
<reference evidence="19 20" key="1">
    <citation type="submission" date="2020-04" db="EMBL/GenBank/DDBJ databases">
        <title>Perkinsus olseni comparative genomics.</title>
        <authorList>
            <person name="Bogema D.R."/>
        </authorList>
    </citation>
    <scope>NUCLEOTIDE SEQUENCE [LARGE SCALE GENOMIC DNA]</scope>
    <source>
        <strain evidence="19">ATCC PRA-205</strain>
    </source>
</reference>
<feature type="domain" description="RING-type" evidence="18">
    <location>
        <begin position="38"/>
        <end position="80"/>
    </location>
</feature>
<evidence type="ECO:0000313" key="19">
    <source>
        <dbReference type="EMBL" id="KAF4711989.1"/>
    </source>
</evidence>
<dbReference type="AlphaFoldDB" id="A0A7J6QTN3"/>
<dbReference type="Proteomes" id="UP000574390">
    <property type="component" value="Unassembled WGS sequence"/>
</dbReference>
<comment type="pathway">
    <text evidence="2">Protein modification; protein ubiquitination.</text>
</comment>
<dbReference type="UniPathway" id="UPA00143"/>
<evidence type="ECO:0000256" key="13">
    <source>
        <dbReference type="ARBA" id="ARBA00022989"/>
    </source>
</evidence>
<evidence type="ECO:0000256" key="16">
    <source>
        <dbReference type="ARBA" id="ARBA00023180"/>
    </source>
</evidence>
<protein>
    <recommendedName>
        <fullName evidence="18">RING-type domain-containing protein</fullName>
    </recommendedName>
</protein>
<dbReference type="SUPFAM" id="SSF48537">
    <property type="entry name" value="Phospholipase C/P1 nuclease"/>
    <property type="match status" value="1"/>
</dbReference>
<keyword evidence="14" id="KW-0472">Membrane</keyword>
<evidence type="ECO:0000256" key="2">
    <source>
        <dbReference type="ARBA" id="ARBA00004906"/>
    </source>
</evidence>
<dbReference type="Pfam" id="PF02265">
    <property type="entry name" value="S1-P1_nuclease"/>
    <property type="match status" value="1"/>
</dbReference>
<proteinExistence type="inferred from homology"/>
<dbReference type="GO" id="GO:0016740">
    <property type="term" value="F:transferase activity"/>
    <property type="evidence" value="ECO:0007669"/>
    <property type="project" value="UniProtKB-KW"/>
</dbReference>
<evidence type="ECO:0000256" key="12">
    <source>
        <dbReference type="ARBA" id="ARBA00022833"/>
    </source>
</evidence>
<gene>
    <name evidence="19" type="ORF">FOZ62_026441</name>
</gene>
<keyword evidence="16" id="KW-0325">Glycoprotein</keyword>
<dbReference type="PROSITE" id="PS50089">
    <property type="entry name" value="ZF_RING_2"/>
    <property type="match status" value="1"/>
</dbReference>
<comment type="similarity">
    <text evidence="3">Belongs to the nuclease type I family.</text>
</comment>
<dbReference type="InterPro" id="IPR013083">
    <property type="entry name" value="Znf_RING/FYVE/PHD"/>
</dbReference>
<dbReference type="GO" id="GO:0016567">
    <property type="term" value="P:protein ubiquitination"/>
    <property type="evidence" value="ECO:0007669"/>
    <property type="project" value="UniProtKB-UniPathway"/>
</dbReference>
<dbReference type="SUPFAM" id="SSF57850">
    <property type="entry name" value="RING/U-box"/>
    <property type="match status" value="1"/>
</dbReference>
<dbReference type="Pfam" id="PF13639">
    <property type="entry name" value="zf-RING_2"/>
    <property type="match status" value="1"/>
</dbReference>
<comment type="subcellular location">
    <subcellularLocation>
        <location evidence="1">Membrane</location>
        <topology evidence="1">Single-pass membrane protein</topology>
    </subcellularLocation>
</comment>
<dbReference type="GO" id="GO:0016020">
    <property type="term" value="C:membrane"/>
    <property type="evidence" value="ECO:0007669"/>
    <property type="project" value="UniProtKB-SubCell"/>
</dbReference>
<keyword evidence="15" id="KW-1015">Disulfide bond</keyword>
<evidence type="ECO:0000256" key="7">
    <source>
        <dbReference type="ARBA" id="ARBA00022723"/>
    </source>
</evidence>